<sequence>MGTASSVQPQQGMLANPRMVYTDNLSKKTKKSLKIDTPVLIDLKHGSIRYRYANDGKSGNISKSTEQPFEGKEKKNKGHYFYHPRLNDFSEKAVVDREDPQKFLYVMKGPNSAKQKKVFYVYGRSWDAQDGQLVKPTQTVAMEKDPNWPIRQNANDVYYNLTFIPIVSVNDPIPGIPNRYQMDYAVKNTDTVFDLKKRIAHCIIKSTINVHVCFEYRLISDHQVISELLLSEETQEALGVHLTIMER</sequence>
<reference evidence="1" key="2">
    <citation type="submission" date="2020-11" db="EMBL/GenBank/DDBJ databases">
        <authorList>
            <person name="McCartney M.A."/>
            <person name="Auch B."/>
            <person name="Kono T."/>
            <person name="Mallez S."/>
            <person name="Becker A."/>
            <person name="Gohl D.M."/>
            <person name="Silverstein K.A.T."/>
            <person name="Koren S."/>
            <person name="Bechman K.B."/>
            <person name="Herman A."/>
            <person name="Abrahante J.E."/>
            <person name="Garbe J."/>
        </authorList>
    </citation>
    <scope>NUCLEOTIDE SEQUENCE</scope>
    <source>
        <strain evidence="1">Duluth1</strain>
        <tissue evidence="1">Whole animal</tissue>
    </source>
</reference>
<comment type="caution">
    <text evidence="1">The sequence shown here is derived from an EMBL/GenBank/DDBJ whole genome shotgun (WGS) entry which is preliminary data.</text>
</comment>
<reference evidence="1" key="1">
    <citation type="journal article" date="2019" name="bioRxiv">
        <title>The Genome of the Zebra Mussel, Dreissena polymorpha: A Resource for Invasive Species Research.</title>
        <authorList>
            <person name="McCartney M.A."/>
            <person name="Auch B."/>
            <person name="Kono T."/>
            <person name="Mallez S."/>
            <person name="Zhang Y."/>
            <person name="Obille A."/>
            <person name="Becker A."/>
            <person name="Abrahante J.E."/>
            <person name="Garbe J."/>
            <person name="Badalamenti J.P."/>
            <person name="Herman A."/>
            <person name="Mangelson H."/>
            <person name="Liachko I."/>
            <person name="Sullivan S."/>
            <person name="Sone E.D."/>
            <person name="Koren S."/>
            <person name="Silverstein K.A.T."/>
            <person name="Beckman K.B."/>
            <person name="Gohl D.M."/>
        </authorList>
    </citation>
    <scope>NUCLEOTIDE SEQUENCE</scope>
    <source>
        <strain evidence="1">Duluth1</strain>
        <tissue evidence="1">Whole animal</tissue>
    </source>
</reference>
<protein>
    <submittedName>
        <fullName evidence="1">Uncharacterized protein</fullName>
    </submittedName>
</protein>
<gene>
    <name evidence="1" type="ORF">DPMN_084515</name>
</gene>
<name>A0A9D4BIL4_DREPO</name>
<evidence type="ECO:0000313" key="2">
    <source>
        <dbReference type="Proteomes" id="UP000828390"/>
    </source>
</evidence>
<evidence type="ECO:0000313" key="1">
    <source>
        <dbReference type="EMBL" id="KAH3697030.1"/>
    </source>
</evidence>
<keyword evidence="2" id="KW-1185">Reference proteome</keyword>
<proteinExistence type="predicted"/>
<dbReference type="OrthoDB" id="9999810at2759"/>
<dbReference type="EMBL" id="JAIWYP010000016">
    <property type="protein sequence ID" value="KAH3697030.1"/>
    <property type="molecule type" value="Genomic_DNA"/>
</dbReference>
<organism evidence="1 2">
    <name type="scientific">Dreissena polymorpha</name>
    <name type="common">Zebra mussel</name>
    <name type="synonym">Mytilus polymorpha</name>
    <dbReference type="NCBI Taxonomy" id="45954"/>
    <lineage>
        <taxon>Eukaryota</taxon>
        <taxon>Metazoa</taxon>
        <taxon>Spiralia</taxon>
        <taxon>Lophotrochozoa</taxon>
        <taxon>Mollusca</taxon>
        <taxon>Bivalvia</taxon>
        <taxon>Autobranchia</taxon>
        <taxon>Heteroconchia</taxon>
        <taxon>Euheterodonta</taxon>
        <taxon>Imparidentia</taxon>
        <taxon>Neoheterodontei</taxon>
        <taxon>Myida</taxon>
        <taxon>Dreissenoidea</taxon>
        <taxon>Dreissenidae</taxon>
        <taxon>Dreissena</taxon>
    </lineage>
</organism>
<dbReference type="Proteomes" id="UP000828390">
    <property type="component" value="Unassembled WGS sequence"/>
</dbReference>
<dbReference type="AlphaFoldDB" id="A0A9D4BIL4"/>
<accession>A0A9D4BIL4</accession>